<feature type="chain" id="PRO_5045330120" evidence="3">
    <location>
        <begin position="30"/>
        <end position="318"/>
    </location>
</feature>
<keyword evidence="2 5" id="KW-0378">Hydrolase</keyword>
<dbReference type="Pfam" id="PF00561">
    <property type="entry name" value="Abhydrolase_1"/>
    <property type="match status" value="1"/>
</dbReference>
<dbReference type="InterPro" id="IPR002410">
    <property type="entry name" value="Peptidase_S33"/>
</dbReference>
<evidence type="ECO:0000313" key="5">
    <source>
        <dbReference type="EMBL" id="MDO7874865.1"/>
    </source>
</evidence>
<dbReference type="GO" id="GO:0016787">
    <property type="term" value="F:hydrolase activity"/>
    <property type="evidence" value="ECO:0007669"/>
    <property type="project" value="UniProtKB-KW"/>
</dbReference>
<dbReference type="SUPFAM" id="SSF53474">
    <property type="entry name" value="alpha/beta-Hydrolases"/>
    <property type="match status" value="1"/>
</dbReference>
<name>A0ABT9B9D8_9BACT</name>
<dbReference type="InterPro" id="IPR029058">
    <property type="entry name" value="AB_hydrolase_fold"/>
</dbReference>
<keyword evidence="6" id="KW-1185">Reference proteome</keyword>
<reference evidence="5" key="1">
    <citation type="submission" date="2023-07" db="EMBL/GenBank/DDBJ databases">
        <authorList>
            <person name="Kim M.K."/>
        </authorList>
    </citation>
    <scope>NUCLEOTIDE SEQUENCE</scope>
    <source>
        <strain evidence="5">ASUV-10-1</strain>
    </source>
</reference>
<keyword evidence="3" id="KW-0732">Signal</keyword>
<gene>
    <name evidence="5" type="ORF">Q5H93_08995</name>
</gene>
<evidence type="ECO:0000256" key="1">
    <source>
        <dbReference type="ARBA" id="ARBA00010088"/>
    </source>
</evidence>
<evidence type="ECO:0000256" key="3">
    <source>
        <dbReference type="SAM" id="SignalP"/>
    </source>
</evidence>
<dbReference type="RefSeq" id="WP_305006181.1">
    <property type="nucleotide sequence ID" value="NZ_JAUQSY010000005.1"/>
</dbReference>
<evidence type="ECO:0000259" key="4">
    <source>
        <dbReference type="Pfam" id="PF00561"/>
    </source>
</evidence>
<dbReference type="InterPro" id="IPR050266">
    <property type="entry name" value="AB_hydrolase_sf"/>
</dbReference>
<feature type="signal peptide" evidence="3">
    <location>
        <begin position="1"/>
        <end position="29"/>
    </location>
</feature>
<evidence type="ECO:0000313" key="6">
    <source>
        <dbReference type="Proteomes" id="UP001176429"/>
    </source>
</evidence>
<feature type="domain" description="AB hydrolase-1" evidence="4">
    <location>
        <begin position="59"/>
        <end position="302"/>
    </location>
</feature>
<dbReference type="InterPro" id="IPR000073">
    <property type="entry name" value="AB_hydrolase_1"/>
</dbReference>
<proteinExistence type="inferred from homology"/>
<dbReference type="Proteomes" id="UP001176429">
    <property type="component" value="Unassembled WGS sequence"/>
</dbReference>
<protein>
    <submittedName>
        <fullName evidence="5">Alpha/beta hydrolase</fullName>
    </submittedName>
</protein>
<dbReference type="EMBL" id="JAUQSY010000005">
    <property type="protein sequence ID" value="MDO7874865.1"/>
    <property type="molecule type" value="Genomic_DNA"/>
</dbReference>
<comment type="caution">
    <text evidence="5">The sequence shown here is derived from an EMBL/GenBank/DDBJ whole genome shotgun (WGS) entry which is preliminary data.</text>
</comment>
<comment type="similarity">
    <text evidence="1">Belongs to the peptidase S33 family.</text>
</comment>
<dbReference type="PRINTS" id="PR00111">
    <property type="entry name" value="ABHYDROLASE"/>
</dbReference>
<dbReference type="Gene3D" id="3.40.50.1820">
    <property type="entry name" value="alpha/beta hydrolase"/>
    <property type="match status" value="1"/>
</dbReference>
<accession>A0ABT9B9D8</accession>
<evidence type="ECO:0000256" key="2">
    <source>
        <dbReference type="ARBA" id="ARBA00022801"/>
    </source>
</evidence>
<dbReference type="PANTHER" id="PTHR43798">
    <property type="entry name" value="MONOACYLGLYCEROL LIPASE"/>
    <property type="match status" value="1"/>
</dbReference>
<sequence>MKTTSLPCPALLRFLFLTLLVMNSLVAQAAGLPTGVSRLKTSDGVELFVRVAGQGRPCLLVHGGPGAGSEAIEALAGPMLERQFQMIYLDQRGSGRSGSSAAKAYGHDRVVQDLEEVRQQLHLERWTLLSHSFGGLIATAYASKYPQRVESLVLANSILNLPASMESFATTGYALLPAATRPPLDANAPLPQRFGMVSALLNQQHLLNKLMFADDSAAARLSRFRPAQKVNHDFAASLYQPGVIDGYLQDFTAVSAQLTMPVLVLAGQHDNVTGPTHHQAFRFPKQQVVLLPGGHYAFFENPREFEQALAAFSRKPGR</sequence>
<dbReference type="PRINTS" id="PR00793">
    <property type="entry name" value="PROAMNOPTASE"/>
</dbReference>
<organism evidence="5 6">
    <name type="scientific">Hymenobacter aranciens</name>
    <dbReference type="NCBI Taxonomy" id="3063996"/>
    <lineage>
        <taxon>Bacteria</taxon>
        <taxon>Pseudomonadati</taxon>
        <taxon>Bacteroidota</taxon>
        <taxon>Cytophagia</taxon>
        <taxon>Cytophagales</taxon>
        <taxon>Hymenobacteraceae</taxon>
        <taxon>Hymenobacter</taxon>
    </lineage>
</organism>